<proteinExistence type="predicted"/>
<dbReference type="Proteomes" id="UP001162156">
    <property type="component" value="Unassembled WGS sequence"/>
</dbReference>
<evidence type="ECO:0000313" key="2">
    <source>
        <dbReference type="EMBL" id="KAJ8969043.1"/>
    </source>
</evidence>
<protein>
    <submittedName>
        <fullName evidence="2">Uncharacterized protein</fullName>
    </submittedName>
</protein>
<keyword evidence="3" id="KW-1185">Reference proteome</keyword>
<organism evidence="2 3">
    <name type="scientific">Rhamnusium bicolor</name>
    <dbReference type="NCBI Taxonomy" id="1586634"/>
    <lineage>
        <taxon>Eukaryota</taxon>
        <taxon>Metazoa</taxon>
        <taxon>Ecdysozoa</taxon>
        <taxon>Arthropoda</taxon>
        <taxon>Hexapoda</taxon>
        <taxon>Insecta</taxon>
        <taxon>Pterygota</taxon>
        <taxon>Neoptera</taxon>
        <taxon>Endopterygota</taxon>
        <taxon>Coleoptera</taxon>
        <taxon>Polyphaga</taxon>
        <taxon>Cucujiformia</taxon>
        <taxon>Chrysomeloidea</taxon>
        <taxon>Cerambycidae</taxon>
        <taxon>Lepturinae</taxon>
        <taxon>Rhagiini</taxon>
        <taxon>Rhamnusium</taxon>
    </lineage>
</organism>
<comment type="caution">
    <text evidence="2">The sequence shown here is derived from an EMBL/GenBank/DDBJ whole genome shotgun (WGS) entry which is preliminary data.</text>
</comment>
<reference evidence="2" key="1">
    <citation type="journal article" date="2023" name="Insect Mol. Biol.">
        <title>Genome sequencing provides insights into the evolution of gene families encoding plant cell wall-degrading enzymes in longhorned beetles.</title>
        <authorList>
            <person name="Shin N.R."/>
            <person name="Okamura Y."/>
            <person name="Kirsch R."/>
            <person name="Pauchet Y."/>
        </authorList>
    </citation>
    <scope>NUCLEOTIDE SEQUENCE</scope>
    <source>
        <strain evidence="2">RBIC_L_NR</strain>
    </source>
</reference>
<gene>
    <name evidence="2" type="ORF">NQ314_001943</name>
</gene>
<dbReference type="EMBL" id="JANEYF010000603">
    <property type="protein sequence ID" value="KAJ8969043.1"/>
    <property type="molecule type" value="Genomic_DNA"/>
</dbReference>
<accession>A0AAV8ZQM3</accession>
<dbReference type="AlphaFoldDB" id="A0AAV8ZQM3"/>
<keyword evidence="1" id="KW-1133">Transmembrane helix</keyword>
<sequence length="63" mass="7634">MNSPVNSKQFYAEFIYLMAMGSQPFMYCWFGNEVTLKVNMKRNMIYFPSYSRPHFFIKTFPKQ</sequence>
<feature type="transmembrane region" description="Helical" evidence="1">
    <location>
        <begin position="14"/>
        <end position="32"/>
    </location>
</feature>
<evidence type="ECO:0000256" key="1">
    <source>
        <dbReference type="SAM" id="Phobius"/>
    </source>
</evidence>
<evidence type="ECO:0000313" key="3">
    <source>
        <dbReference type="Proteomes" id="UP001162156"/>
    </source>
</evidence>
<keyword evidence="1" id="KW-0812">Transmembrane</keyword>
<keyword evidence="1" id="KW-0472">Membrane</keyword>
<name>A0AAV8ZQM3_9CUCU</name>